<organism evidence="2 3">
    <name type="scientific">Parasphingorhabdus litoris</name>
    <dbReference type="NCBI Taxonomy" id="394733"/>
    <lineage>
        <taxon>Bacteria</taxon>
        <taxon>Pseudomonadati</taxon>
        <taxon>Pseudomonadota</taxon>
        <taxon>Alphaproteobacteria</taxon>
        <taxon>Sphingomonadales</taxon>
        <taxon>Sphingomonadaceae</taxon>
        <taxon>Parasphingorhabdus</taxon>
    </lineage>
</organism>
<proteinExistence type="predicted"/>
<protein>
    <recommendedName>
        <fullName evidence="1">HNH domain-containing protein</fullName>
    </recommendedName>
</protein>
<comment type="caution">
    <text evidence="2">The sequence shown here is derived from an EMBL/GenBank/DDBJ whole genome shotgun (WGS) entry which is preliminary data.</text>
</comment>
<dbReference type="PANTHER" id="PTHR33877:SF2">
    <property type="entry name" value="OS07G0170200 PROTEIN"/>
    <property type="match status" value="1"/>
</dbReference>
<evidence type="ECO:0000259" key="1">
    <source>
        <dbReference type="Pfam" id="PF01844"/>
    </source>
</evidence>
<evidence type="ECO:0000313" key="3">
    <source>
        <dbReference type="Proteomes" id="UP001500713"/>
    </source>
</evidence>
<evidence type="ECO:0000313" key="2">
    <source>
        <dbReference type="EMBL" id="GAA0475033.1"/>
    </source>
</evidence>
<dbReference type="InterPro" id="IPR003615">
    <property type="entry name" value="HNH_nuc"/>
</dbReference>
<sequence length="209" mass="23916">MEIPRPYRECLLDPIPEIYEAADLLRRAVEAHLAGCREDAANLFGLSDIEKIGDWTNKIWGKHDPIIHKVESYAGAPPLLPKGERVKVRMPNRAERSEILARDGYICRFCSIPLVPKEVRSAMVREYPNAVKWGKKNRDQNFALQAMWLQFDHLLPHSRGGGNELANIITTCAPCNFGRMAWTIEELGLVNPKYRQILKTDWNGLVHFQ</sequence>
<keyword evidence="3" id="KW-1185">Reference proteome</keyword>
<accession>A0ABP3KAM2</accession>
<reference evidence="3" key="1">
    <citation type="journal article" date="2019" name="Int. J. Syst. Evol. Microbiol.">
        <title>The Global Catalogue of Microorganisms (GCM) 10K type strain sequencing project: providing services to taxonomists for standard genome sequencing and annotation.</title>
        <authorList>
            <consortium name="The Broad Institute Genomics Platform"/>
            <consortium name="The Broad Institute Genome Sequencing Center for Infectious Disease"/>
            <person name="Wu L."/>
            <person name="Ma J."/>
        </authorList>
    </citation>
    <scope>NUCLEOTIDE SEQUENCE [LARGE SCALE GENOMIC DNA]</scope>
    <source>
        <strain evidence="3">JCM 14162</strain>
    </source>
</reference>
<gene>
    <name evidence="2" type="ORF">GCM10009096_15820</name>
</gene>
<dbReference type="CDD" id="cd00085">
    <property type="entry name" value="HNHc"/>
    <property type="match status" value="1"/>
</dbReference>
<feature type="domain" description="HNH" evidence="1">
    <location>
        <begin position="147"/>
        <end position="176"/>
    </location>
</feature>
<dbReference type="EMBL" id="BAAAEM010000002">
    <property type="protein sequence ID" value="GAA0475033.1"/>
    <property type="molecule type" value="Genomic_DNA"/>
</dbReference>
<dbReference type="RefSeq" id="WP_229955115.1">
    <property type="nucleotide sequence ID" value="NZ_BAAAEM010000002.1"/>
</dbReference>
<dbReference type="Gene3D" id="1.10.30.50">
    <property type="match status" value="1"/>
</dbReference>
<dbReference type="Proteomes" id="UP001500713">
    <property type="component" value="Unassembled WGS sequence"/>
</dbReference>
<dbReference type="InterPro" id="IPR052892">
    <property type="entry name" value="NA-targeting_endonuclease"/>
</dbReference>
<name>A0ABP3KAM2_9SPHN</name>
<dbReference type="Pfam" id="PF01844">
    <property type="entry name" value="HNH"/>
    <property type="match status" value="1"/>
</dbReference>
<dbReference type="InterPro" id="IPR002711">
    <property type="entry name" value="HNH"/>
</dbReference>
<dbReference type="PANTHER" id="PTHR33877">
    <property type="entry name" value="SLL1193 PROTEIN"/>
    <property type="match status" value="1"/>
</dbReference>